<dbReference type="Proteomes" id="UP000186456">
    <property type="component" value="Unassembled WGS sequence"/>
</dbReference>
<dbReference type="Pfam" id="PF12697">
    <property type="entry name" value="Abhydrolase_6"/>
    <property type="match status" value="1"/>
</dbReference>
<dbReference type="RefSeq" id="WP_081349857.1">
    <property type="nucleotide sequence ID" value="NZ_FNJN01000006.1"/>
</dbReference>
<evidence type="ECO:0000256" key="1">
    <source>
        <dbReference type="SAM" id="MobiDB-lite"/>
    </source>
</evidence>
<dbReference type="GO" id="GO:0003824">
    <property type="term" value="F:catalytic activity"/>
    <property type="evidence" value="ECO:0007669"/>
    <property type="project" value="InterPro"/>
</dbReference>
<dbReference type="InterPro" id="IPR029058">
    <property type="entry name" value="AB_hydrolase_fold"/>
</dbReference>
<dbReference type="AlphaFoldDB" id="A0A1H0RC64"/>
<gene>
    <name evidence="3" type="ORF">SAMN04487788_2808</name>
</gene>
<feature type="compositionally biased region" description="Polar residues" evidence="1">
    <location>
        <begin position="311"/>
        <end position="322"/>
    </location>
</feature>
<dbReference type="Gene3D" id="3.40.50.1820">
    <property type="entry name" value="alpha/beta hydrolase"/>
    <property type="match status" value="1"/>
</dbReference>
<evidence type="ECO:0000259" key="2">
    <source>
        <dbReference type="Pfam" id="PF12697"/>
    </source>
</evidence>
<dbReference type="PANTHER" id="PTHR43689">
    <property type="entry name" value="HYDROLASE"/>
    <property type="match status" value="1"/>
</dbReference>
<dbReference type="PANTHER" id="PTHR43689:SF8">
    <property type="entry name" value="ALPHA_BETA-HYDROLASES SUPERFAMILY PROTEIN"/>
    <property type="match status" value="1"/>
</dbReference>
<feature type="region of interest" description="Disordered" evidence="1">
    <location>
        <begin position="295"/>
        <end position="322"/>
    </location>
</feature>
<dbReference type="PRINTS" id="PR00412">
    <property type="entry name" value="EPOXHYDRLASE"/>
</dbReference>
<reference evidence="3 4" key="1">
    <citation type="submission" date="2016-10" db="EMBL/GenBank/DDBJ databases">
        <authorList>
            <person name="de Groot N.N."/>
        </authorList>
    </citation>
    <scope>NUCLEOTIDE SEQUENCE [LARGE SCALE GENOMIC DNA]</scope>
    <source>
        <strain evidence="3 4">StLB037</strain>
    </source>
</reference>
<feature type="domain" description="AB hydrolase-1" evidence="2">
    <location>
        <begin position="35"/>
        <end position="284"/>
    </location>
</feature>
<dbReference type="InterPro" id="IPR000639">
    <property type="entry name" value="Epox_hydrolase-like"/>
</dbReference>
<dbReference type="EMBL" id="FNJN01000006">
    <property type="protein sequence ID" value="SDP27031.1"/>
    <property type="molecule type" value="Genomic_DNA"/>
</dbReference>
<dbReference type="SUPFAM" id="SSF53474">
    <property type="entry name" value="alpha/beta-Hydrolases"/>
    <property type="match status" value="1"/>
</dbReference>
<protein>
    <submittedName>
        <fullName evidence="3">Pimeloyl-ACP methyl ester carboxylesterase</fullName>
    </submittedName>
</protein>
<accession>A0A1H0RC64</accession>
<evidence type="ECO:0000313" key="3">
    <source>
        <dbReference type="EMBL" id="SDP27031.1"/>
    </source>
</evidence>
<name>A0A1H0RC64_MICTS</name>
<sequence>MDADDLALRRVVVPTGVGPLVVHAGRRSGSPVATILVHGAAGSWRTWGALIAASDGLRLPLSDIVAIDLPGWGETPGPVPEPAEIAVAVAAAARALGYPRWRVVGHSLGGVIALDVAARFPRATVAVGVVSPSGAGARAIARHPVRSAARLPWLAGMVLAMRVLRGLGPLARPLLRLLRRTGALRRLARPLFRHPERVSRSVTDDLAEEIRPSAFLAAAHLSTGHDDGVWRRITCPVRSVRGAHDVFVAERDAREWGRLMNDYDDRVLDDSGHFAHVEQPVETLRALREVWAADRAPAPRGGSGRPRSSIARRSNLTGDARS</sequence>
<evidence type="ECO:0000313" key="4">
    <source>
        <dbReference type="Proteomes" id="UP000186456"/>
    </source>
</evidence>
<organism evidence="3 4">
    <name type="scientific">Microbacterium testaceum (strain StLB037)</name>
    <dbReference type="NCBI Taxonomy" id="979556"/>
    <lineage>
        <taxon>Bacteria</taxon>
        <taxon>Bacillati</taxon>
        <taxon>Actinomycetota</taxon>
        <taxon>Actinomycetes</taxon>
        <taxon>Micrococcales</taxon>
        <taxon>Microbacteriaceae</taxon>
        <taxon>Microbacterium</taxon>
    </lineage>
</organism>
<dbReference type="InterPro" id="IPR000073">
    <property type="entry name" value="AB_hydrolase_1"/>
</dbReference>
<proteinExistence type="predicted"/>